<evidence type="ECO:0000259" key="4">
    <source>
        <dbReference type="PROSITE" id="PS50043"/>
    </source>
</evidence>
<dbReference type="PRINTS" id="PR00038">
    <property type="entry name" value="HTHLUXR"/>
</dbReference>
<dbReference type="InterPro" id="IPR000792">
    <property type="entry name" value="Tscrpt_reg_LuxR_C"/>
</dbReference>
<reference evidence="6" key="1">
    <citation type="submission" date="2024-05" db="EMBL/GenBank/DDBJ databases">
        <title>Genome sequencing of novel strain.</title>
        <authorList>
            <person name="Ganbat D."/>
            <person name="Ganbat S."/>
            <person name="Lee S.-J."/>
        </authorList>
    </citation>
    <scope>NUCLEOTIDE SEQUENCE</scope>
    <source>
        <strain evidence="6">SMD15-11</strain>
    </source>
</reference>
<keyword evidence="2" id="KW-0238">DNA-binding</keyword>
<dbReference type="SMART" id="SM00448">
    <property type="entry name" value="REC"/>
    <property type="match status" value="1"/>
</dbReference>
<protein>
    <submittedName>
        <fullName evidence="6">Response regulator transcription factor</fullName>
    </submittedName>
</protein>
<name>A0AB39UW63_9GAMM</name>
<dbReference type="InterPro" id="IPR051015">
    <property type="entry name" value="EvgA-like"/>
</dbReference>
<evidence type="ECO:0000259" key="5">
    <source>
        <dbReference type="PROSITE" id="PS50110"/>
    </source>
</evidence>
<evidence type="ECO:0000313" key="6">
    <source>
        <dbReference type="EMBL" id="XDT72503.1"/>
    </source>
</evidence>
<dbReference type="PANTHER" id="PTHR45566:SF2">
    <property type="entry name" value="NARL SUBFAMILY"/>
    <property type="match status" value="1"/>
</dbReference>
<evidence type="ECO:0000256" key="1">
    <source>
        <dbReference type="ARBA" id="ARBA00022553"/>
    </source>
</evidence>
<evidence type="ECO:0000256" key="3">
    <source>
        <dbReference type="PROSITE-ProRule" id="PRU00169"/>
    </source>
</evidence>
<feature type="modified residue" description="4-aspartylphosphate" evidence="3">
    <location>
        <position position="67"/>
    </location>
</feature>
<dbReference type="Pfam" id="PF00196">
    <property type="entry name" value="GerE"/>
    <property type="match status" value="1"/>
</dbReference>
<dbReference type="GO" id="GO:0006355">
    <property type="term" value="P:regulation of DNA-templated transcription"/>
    <property type="evidence" value="ECO:0007669"/>
    <property type="project" value="InterPro"/>
</dbReference>
<dbReference type="AlphaFoldDB" id="A0AB39UW63"/>
<dbReference type="CDD" id="cd17535">
    <property type="entry name" value="REC_NarL-like"/>
    <property type="match status" value="1"/>
</dbReference>
<dbReference type="Pfam" id="PF00072">
    <property type="entry name" value="Response_reg"/>
    <property type="match status" value="1"/>
</dbReference>
<dbReference type="SUPFAM" id="SSF52172">
    <property type="entry name" value="CheY-like"/>
    <property type="match status" value="1"/>
</dbReference>
<feature type="domain" description="Response regulatory" evidence="5">
    <location>
        <begin position="15"/>
        <end position="132"/>
    </location>
</feature>
<accession>A0AB39UW63</accession>
<dbReference type="PANTHER" id="PTHR45566">
    <property type="entry name" value="HTH-TYPE TRANSCRIPTIONAL REGULATOR YHJB-RELATED"/>
    <property type="match status" value="1"/>
</dbReference>
<dbReference type="InterPro" id="IPR011006">
    <property type="entry name" value="CheY-like_superfamily"/>
</dbReference>
<evidence type="ECO:0000256" key="2">
    <source>
        <dbReference type="ARBA" id="ARBA00023125"/>
    </source>
</evidence>
<proteinExistence type="predicted"/>
<dbReference type="GO" id="GO:0000160">
    <property type="term" value="P:phosphorelay signal transduction system"/>
    <property type="evidence" value="ECO:0007669"/>
    <property type="project" value="InterPro"/>
</dbReference>
<dbReference type="PROSITE" id="PS50043">
    <property type="entry name" value="HTH_LUXR_2"/>
    <property type="match status" value="1"/>
</dbReference>
<dbReference type="RefSeq" id="WP_369601509.1">
    <property type="nucleotide sequence ID" value="NZ_CP154858.1"/>
</dbReference>
<organism evidence="6">
    <name type="scientific">Thermohahella caldifontis</name>
    <dbReference type="NCBI Taxonomy" id="3142973"/>
    <lineage>
        <taxon>Bacteria</taxon>
        <taxon>Pseudomonadati</taxon>
        <taxon>Pseudomonadota</taxon>
        <taxon>Gammaproteobacteria</taxon>
        <taxon>Oceanospirillales</taxon>
        <taxon>Hahellaceae</taxon>
        <taxon>Thermohahella</taxon>
    </lineage>
</organism>
<sequence length="225" mass="24329">MITTAPLDLAQQVRQILIVDDHPLVVDGLRLALQQRRPDARLSHVRTLEAALSWLNTSPFPDLVLLDLGLPDVRGPRAVRTLTGAFPELNVVVLSAADSLFDIQSALESGARGFISKGTDSSRVLRQIDEALAGGRPLPPGFDEAANAESGLPAITPRQRDVLALLARGYPNKKICQILGLTEDTVKTHLKALFQTLDVHNRTECVAVAVQLGLIDPLTSMDRSP</sequence>
<dbReference type="EMBL" id="CP154858">
    <property type="protein sequence ID" value="XDT72503.1"/>
    <property type="molecule type" value="Genomic_DNA"/>
</dbReference>
<gene>
    <name evidence="6" type="ORF">AAIA72_00510</name>
</gene>
<dbReference type="InterPro" id="IPR058245">
    <property type="entry name" value="NreC/VraR/RcsB-like_REC"/>
</dbReference>
<dbReference type="Gene3D" id="3.40.50.2300">
    <property type="match status" value="1"/>
</dbReference>
<dbReference type="SMART" id="SM00421">
    <property type="entry name" value="HTH_LUXR"/>
    <property type="match status" value="1"/>
</dbReference>
<dbReference type="InterPro" id="IPR001789">
    <property type="entry name" value="Sig_transdc_resp-reg_receiver"/>
</dbReference>
<dbReference type="PROSITE" id="PS50110">
    <property type="entry name" value="RESPONSE_REGULATORY"/>
    <property type="match status" value="1"/>
</dbReference>
<dbReference type="CDD" id="cd06170">
    <property type="entry name" value="LuxR_C_like"/>
    <property type="match status" value="1"/>
</dbReference>
<dbReference type="InterPro" id="IPR036388">
    <property type="entry name" value="WH-like_DNA-bd_sf"/>
</dbReference>
<dbReference type="GO" id="GO:0003677">
    <property type="term" value="F:DNA binding"/>
    <property type="evidence" value="ECO:0007669"/>
    <property type="project" value="UniProtKB-KW"/>
</dbReference>
<dbReference type="Gene3D" id="1.10.10.10">
    <property type="entry name" value="Winged helix-like DNA-binding domain superfamily/Winged helix DNA-binding domain"/>
    <property type="match status" value="1"/>
</dbReference>
<dbReference type="KEGG" id="tcd:AAIA72_00510"/>
<feature type="domain" description="HTH luxR-type" evidence="4">
    <location>
        <begin position="148"/>
        <end position="213"/>
    </location>
</feature>
<dbReference type="SUPFAM" id="SSF46894">
    <property type="entry name" value="C-terminal effector domain of the bipartite response regulators"/>
    <property type="match status" value="1"/>
</dbReference>
<keyword evidence="1 3" id="KW-0597">Phosphoprotein</keyword>
<dbReference type="InterPro" id="IPR016032">
    <property type="entry name" value="Sig_transdc_resp-reg_C-effctor"/>
</dbReference>